<feature type="domain" description="Cathepsin propeptide inhibitor" evidence="12">
    <location>
        <begin position="30"/>
        <end position="90"/>
    </location>
</feature>
<dbReference type="InterPro" id="IPR013128">
    <property type="entry name" value="Peptidase_C1A"/>
</dbReference>
<dbReference type="InterPro" id="IPR000169">
    <property type="entry name" value="Pept_cys_AS"/>
</dbReference>
<dbReference type="RefSeq" id="XP_034101934.1">
    <property type="nucleotide sequence ID" value="XM_034246043.2"/>
</dbReference>
<evidence type="ECO:0000256" key="10">
    <source>
        <dbReference type="SAM" id="SignalP"/>
    </source>
</evidence>
<dbReference type="SMART" id="SM00848">
    <property type="entry name" value="Inhibitor_I29"/>
    <property type="match status" value="1"/>
</dbReference>
<keyword evidence="3" id="KW-0378">Hydrolase</keyword>
<evidence type="ECO:0000256" key="2">
    <source>
        <dbReference type="ARBA" id="ARBA00022670"/>
    </source>
</evidence>
<dbReference type="InterPro" id="IPR013201">
    <property type="entry name" value="Prot_inhib_I29"/>
</dbReference>
<evidence type="ECO:0000313" key="13">
    <source>
        <dbReference type="Proteomes" id="UP000515160"/>
    </source>
</evidence>
<dbReference type="PROSITE" id="PS00139">
    <property type="entry name" value="THIOL_PROTEASE_CYS"/>
    <property type="match status" value="1"/>
</dbReference>
<dbReference type="GO" id="GO:0004197">
    <property type="term" value="F:cysteine-type endopeptidase activity"/>
    <property type="evidence" value="ECO:0007669"/>
    <property type="project" value="UniProtKB-EC"/>
</dbReference>
<evidence type="ECO:0000256" key="3">
    <source>
        <dbReference type="ARBA" id="ARBA00022801"/>
    </source>
</evidence>
<evidence type="ECO:0000256" key="9">
    <source>
        <dbReference type="ARBA" id="ARBA00063237"/>
    </source>
</evidence>
<reference evidence="14" key="1">
    <citation type="submission" date="2025-08" db="UniProtKB">
        <authorList>
            <consortium name="RefSeq"/>
        </authorList>
    </citation>
    <scope>IDENTIFICATION</scope>
    <source>
        <strain evidence="14">15112-1751.03</strain>
        <tissue evidence="14">Whole Adult</tissue>
    </source>
</reference>
<dbReference type="EC" id="3.4.22.15" evidence="8"/>
<dbReference type="GO" id="GO:0006508">
    <property type="term" value="P:proteolysis"/>
    <property type="evidence" value="ECO:0007669"/>
    <property type="project" value="UniProtKB-KW"/>
</dbReference>
<dbReference type="PROSITE" id="PS00639">
    <property type="entry name" value="THIOL_PROTEASE_HIS"/>
    <property type="match status" value="1"/>
</dbReference>
<comment type="subunit">
    <text evidence="9">Dimer of a heavy and a light chain linked by disulfide bonds.</text>
</comment>
<dbReference type="Pfam" id="PF08246">
    <property type="entry name" value="Inhibitor_I29"/>
    <property type="match status" value="1"/>
</dbReference>
<accession>A0A6P8WEH8</accession>
<keyword evidence="10" id="KW-0732">Signal</keyword>
<dbReference type="PRINTS" id="PR00705">
    <property type="entry name" value="PAPAIN"/>
</dbReference>
<keyword evidence="5" id="KW-0865">Zymogen</keyword>
<dbReference type="InterPro" id="IPR000668">
    <property type="entry name" value="Peptidase_C1A_C"/>
</dbReference>
<dbReference type="SMART" id="SM00645">
    <property type="entry name" value="Pept_C1"/>
    <property type="match status" value="1"/>
</dbReference>
<gene>
    <name evidence="14" type="primary">LOC117566502</name>
</gene>
<dbReference type="OrthoDB" id="10253408at2759"/>
<keyword evidence="13" id="KW-1185">Reference proteome</keyword>
<protein>
    <recommendedName>
        <fullName evidence="8">cathepsin L</fullName>
        <ecNumber evidence="8">3.4.22.15</ecNumber>
    </recommendedName>
</protein>
<dbReference type="InterPro" id="IPR039417">
    <property type="entry name" value="Peptidase_C1A_papain-like"/>
</dbReference>
<evidence type="ECO:0000256" key="1">
    <source>
        <dbReference type="ARBA" id="ARBA00008455"/>
    </source>
</evidence>
<proteinExistence type="inferred from homology"/>
<organism evidence="13 14">
    <name type="scientific">Drosophila albomicans</name>
    <name type="common">Fruit fly</name>
    <dbReference type="NCBI Taxonomy" id="7291"/>
    <lineage>
        <taxon>Eukaryota</taxon>
        <taxon>Metazoa</taxon>
        <taxon>Ecdysozoa</taxon>
        <taxon>Arthropoda</taxon>
        <taxon>Hexapoda</taxon>
        <taxon>Insecta</taxon>
        <taxon>Pterygota</taxon>
        <taxon>Neoptera</taxon>
        <taxon>Endopterygota</taxon>
        <taxon>Diptera</taxon>
        <taxon>Brachycera</taxon>
        <taxon>Muscomorpha</taxon>
        <taxon>Ephydroidea</taxon>
        <taxon>Drosophilidae</taxon>
        <taxon>Drosophila</taxon>
    </lineage>
</organism>
<keyword evidence="2" id="KW-0645">Protease</keyword>
<dbReference type="Proteomes" id="UP000515160">
    <property type="component" value="Chromosome 3"/>
</dbReference>
<evidence type="ECO:0000259" key="12">
    <source>
        <dbReference type="SMART" id="SM00848"/>
    </source>
</evidence>
<dbReference type="FunFam" id="3.90.70.10:FF:000006">
    <property type="entry name" value="Cathepsin S"/>
    <property type="match status" value="1"/>
</dbReference>
<dbReference type="InterPro" id="IPR038765">
    <property type="entry name" value="Papain-like_cys_pep_sf"/>
</dbReference>
<evidence type="ECO:0000259" key="11">
    <source>
        <dbReference type="SMART" id="SM00645"/>
    </source>
</evidence>
<evidence type="ECO:0000256" key="8">
    <source>
        <dbReference type="ARBA" id="ARBA00038911"/>
    </source>
</evidence>
<feature type="domain" description="Peptidase C1A papain C-terminal" evidence="11">
    <location>
        <begin position="119"/>
        <end position="335"/>
    </location>
</feature>
<dbReference type="InterPro" id="IPR025660">
    <property type="entry name" value="Pept_his_AS"/>
</dbReference>
<keyword evidence="4" id="KW-0788">Thiol protease</keyword>
<comment type="similarity">
    <text evidence="1">Belongs to the peptidase C1 family.</text>
</comment>
<evidence type="ECO:0000256" key="4">
    <source>
        <dbReference type="ARBA" id="ARBA00022807"/>
    </source>
</evidence>
<sequence>MKAAICILLFALVGYIQARINYDDVLEAEFELFKVEHEKSYDNEYEEQLRLQIFKDNKKLIDRHNKRYVSGETTYKMGVNKFTDLTQEEFKRLMLTSLNTNHSQEGFDYTYNPSAKDSLPSSIDWRSSGAVNPVKYQGRCGSCWAFSAVGSLESHYFIHKKRRVSLSEQNLVDCTRGYPYNNYGCSGGWPIEALKYVKDNGGIDTESSYPYEGRNDYCHYKRYNIGAQISGIVQIQSGNEDALASAVANKGPISVCINVDSNFQYYRSGVFNDPSCSQTVNHCVVAIGYGTDPVEGDYWLVRNSWGENWGEDGYIRMARNRNNQCGIALYPVYPLV</sequence>
<comment type="catalytic activity">
    <reaction evidence="7">
        <text>Specificity close to that of papain. As compared to cathepsin B, cathepsin L exhibits higher activity toward protein substrates, but has little activity on Z-Arg-Arg-NHMec, and no peptidyl-dipeptidase activity.</text>
        <dbReference type="EC" id="3.4.22.15"/>
    </reaction>
</comment>
<name>A0A6P8WEH8_DROAB</name>
<dbReference type="PROSITE" id="PS00640">
    <property type="entry name" value="THIOL_PROTEASE_ASN"/>
    <property type="match status" value="1"/>
</dbReference>
<evidence type="ECO:0000256" key="5">
    <source>
        <dbReference type="ARBA" id="ARBA00023145"/>
    </source>
</evidence>
<evidence type="ECO:0000256" key="6">
    <source>
        <dbReference type="ARBA" id="ARBA00023157"/>
    </source>
</evidence>
<keyword evidence="6" id="KW-1015">Disulfide bond</keyword>
<dbReference type="Gene3D" id="3.90.70.10">
    <property type="entry name" value="Cysteine proteinases"/>
    <property type="match status" value="1"/>
</dbReference>
<evidence type="ECO:0000256" key="7">
    <source>
        <dbReference type="ARBA" id="ARBA00036319"/>
    </source>
</evidence>
<dbReference type="Pfam" id="PF00112">
    <property type="entry name" value="Peptidase_C1"/>
    <property type="match status" value="1"/>
</dbReference>
<dbReference type="CDD" id="cd02248">
    <property type="entry name" value="Peptidase_C1A"/>
    <property type="match status" value="1"/>
</dbReference>
<dbReference type="SUPFAM" id="SSF54001">
    <property type="entry name" value="Cysteine proteinases"/>
    <property type="match status" value="1"/>
</dbReference>
<feature type="signal peptide" evidence="10">
    <location>
        <begin position="1"/>
        <end position="18"/>
    </location>
</feature>
<dbReference type="AlphaFoldDB" id="A0A6P8WEH8"/>
<dbReference type="GeneID" id="117566502"/>
<feature type="chain" id="PRO_5028026601" description="cathepsin L" evidence="10">
    <location>
        <begin position="19"/>
        <end position="336"/>
    </location>
</feature>
<evidence type="ECO:0000313" key="14">
    <source>
        <dbReference type="RefSeq" id="XP_034101934.1"/>
    </source>
</evidence>
<dbReference type="InterPro" id="IPR025661">
    <property type="entry name" value="Pept_asp_AS"/>
</dbReference>
<dbReference type="PANTHER" id="PTHR12411">
    <property type="entry name" value="CYSTEINE PROTEASE FAMILY C1-RELATED"/>
    <property type="match status" value="1"/>
</dbReference>